<comment type="caution">
    <text evidence="3">The sequence shown here is derived from an EMBL/GenBank/DDBJ whole genome shotgun (WGS) entry which is preliminary data.</text>
</comment>
<dbReference type="AlphaFoldDB" id="A0A834YIX0"/>
<evidence type="ECO:0000313" key="3">
    <source>
        <dbReference type="EMBL" id="KAF8388840.1"/>
    </source>
</evidence>
<sequence>MGRKCSHCGNIGHNLRTCSNYKGSVSGGLRLFGVQLGIPSSSSLAMKKCFSMDCLSSSALASSASPSSSSSSSRVSVNDNSDRVCNGYLSDSLLGQTQERKKGETQVHP</sequence>
<evidence type="ECO:0000313" key="4">
    <source>
        <dbReference type="Proteomes" id="UP000655225"/>
    </source>
</evidence>
<gene>
    <name evidence="3" type="ORF">HHK36_025520</name>
</gene>
<accession>A0A834YIX0</accession>
<evidence type="ECO:0000256" key="1">
    <source>
        <dbReference type="ARBA" id="ARBA00023125"/>
    </source>
</evidence>
<feature type="compositionally biased region" description="Low complexity" evidence="2">
    <location>
        <begin position="60"/>
        <end position="79"/>
    </location>
</feature>
<dbReference type="Proteomes" id="UP000655225">
    <property type="component" value="Unassembled WGS sequence"/>
</dbReference>
<dbReference type="EMBL" id="JABCRI010000019">
    <property type="protein sequence ID" value="KAF8388840.1"/>
    <property type="molecule type" value="Genomic_DNA"/>
</dbReference>
<organism evidence="3 4">
    <name type="scientific">Tetracentron sinense</name>
    <name type="common">Spur-leaf</name>
    <dbReference type="NCBI Taxonomy" id="13715"/>
    <lineage>
        <taxon>Eukaryota</taxon>
        <taxon>Viridiplantae</taxon>
        <taxon>Streptophyta</taxon>
        <taxon>Embryophyta</taxon>
        <taxon>Tracheophyta</taxon>
        <taxon>Spermatophyta</taxon>
        <taxon>Magnoliopsida</taxon>
        <taxon>Trochodendrales</taxon>
        <taxon>Trochodendraceae</taxon>
        <taxon>Tetracentron</taxon>
    </lineage>
</organism>
<feature type="region of interest" description="Disordered" evidence="2">
    <location>
        <begin position="60"/>
        <end position="109"/>
    </location>
</feature>
<proteinExistence type="predicted"/>
<keyword evidence="4" id="KW-1185">Reference proteome</keyword>
<dbReference type="OrthoDB" id="1693568at2759"/>
<dbReference type="OMA" id="RIHIDNH"/>
<dbReference type="InterPro" id="IPR052245">
    <property type="entry name" value="Plant_Stress_Dev_TF"/>
</dbReference>
<protein>
    <submittedName>
        <fullName evidence="3">Uncharacterized protein</fullName>
    </submittedName>
</protein>
<keyword evidence="1" id="KW-0238">DNA-binding</keyword>
<dbReference type="GO" id="GO:0003677">
    <property type="term" value="F:DNA binding"/>
    <property type="evidence" value="ECO:0007669"/>
    <property type="project" value="UniProtKB-KW"/>
</dbReference>
<dbReference type="PANTHER" id="PTHR44191">
    <property type="entry name" value="TRANSCRIPTION FACTOR KUA1"/>
    <property type="match status" value="1"/>
</dbReference>
<evidence type="ECO:0000256" key="2">
    <source>
        <dbReference type="SAM" id="MobiDB-lite"/>
    </source>
</evidence>
<dbReference type="GO" id="GO:0009739">
    <property type="term" value="P:response to gibberellin"/>
    <property type="evidence" value="ECO:0007669"/>
    <property type="project" value="TreeGrafter"/>
</dbReference>
<name>A0A834YIX0_TETSI</name>
<dbReference type="GO" id="GO:0006355">
    <property type="term" value="P:regulation of DNA-templated transcription"/>
    <property type="evidence" value="ECO:0007669"/>
    <property type="project" value="UniProtKB-ARBA"/>
</dbReference>
<dbReference type="PANTHER" id="PTHR44191:SF62">
    <property type="entry name" value="OS04G0341900 PROTEIN"/>
    <property type="match status" value="1"/>
</dbReference>
<reference evidence="3 4" key="1">
    <citation type="submission" date="2020-04" db="EMBL/GenBank/DDBJ databases">
        <title>Plant Genome Project.</title>
        <authorList>
            <person name="Zhang R.-G."/>
        </authorList>
    </citation>
    <scope>NUCLEOTIDE SEQUENCE [LARGE SCALE GENOMIC DNA]</scope>
    <source>
        <strain evidence="3">YNK0</strain>
        <tissue evidence="3">Leaf</tissue>
    </source>
</reference>
<feature type="compositionally biased region" description="Basic and acidic residues" evidence="2">
    <location>
        <begin position="98"/>
        <end position="109"/>
    </location>
</feature>
<dbReference type="GO" id="GO:0009723">
    <property type="term" value="P:response to ethylene"/>
    <property type="evidence" value="ECO:0007669"/>
    <property type="project" value="TreeGrafter"/>
</dbReference>